<name>A0A1G9ABT8_9BACT</name>
<dbReference type="AlphaFoldDB" id="A0A1G9ABT8"/>
<feature type="signal peptide" evidence="3">
    <location>
        <begin position="1"/>
        <end position="26"/>
    </location>
</feature>
<feature type="domain" description="Peptidase M16 C-terminal" evidence="4">
    <location>
        <begin position="202"/>
        <end position="368"/>
    </location>
</feature>
<dbReference type="SUPFAM" id="SSF63411">
    <property type="entry name" value="LuxS/MPP-like metallohydrolase"/>
    <property type="match status" value="2"/>
</dbReference>
<evidence type="ECO:0000259" key="4">
    <source>
        <dbReference type="Pfam" id="PF05193"/>
    </source>
</evidence>
<evidence type="ECO:0000313" key="6">
    <source>
        <dbReference type="Proteomes" id="UP000198510"/>
    </source>
</evidence>
<protein>
    <submittedName>
        <fullName evidence="5">Predicted Zn-dependent peptidase</fullName>
    </submittedName>
</protein>
<evidence type="ECO:0000256" key="1">
    <source>
        <dbReference type="ARBA" id="ARBA00007261"/>
    </source>
</evidence>
<dbReference type="InterPro" id="IPR050361">
    <property type="entry name" value="MPP/UQCRC_Complex"/>
</dbReference>
<dbReference type="GO" id="GO:0046872">
    <property type="term" value="F:metal ion binding"/>
    <property type="evidence" value="ECO:0007669"/>
    <property type="project" value="InterPro"/>
</dbReference>
<feature type="region of interest" description="Disordered" evidence="2">
    <location>
        <begin position="442"/>
        <end position="475"/>
    </location>
</feature>
<keyword evidence="6" id="KW-1185">Reference proteome</keyword>
<accession>A0A1G9ABT8</accession>
<dbReference type="EMBL" id="FNFO01000002">
    <property type="protein sequence ID" value="SDK24000.1"/>
    <property type="molecule type" value="Genomic_DNA"/>
</dbReference>
<feature type="chain" id="PRO_5011678531" evidence="3">
    <location>
        <begin position="27"/>
        <end position="475"/>
    </location>
</feature>
<evidence type="ECO:0000313" key="5">
    <source>
        <dbReference type="EMBL" id="SDK24000.1"/>
    </source>
</evidence>
<dbReference type="STRING" id="1075417.SAMN05421823_102221"/>
<dbReference type="PANTHER" id="PTHR11851">
    <property type="entry name" value="METALLOPROTEASE"/>
    <property type="match status" value="1"/>
</dbReference>
<comment type="similarity">
    <text evidence="1">Belongs to the peptidase M16 family.</text>
</comment>
<reference evidence="5 6" key="1">
    <citation type="submission" date="2016-10" db="EMBL/GenBank/DDBJ databases">
        <authorList>
            <person name="de Groot N.N."/>
        </authorList>
    </citation>
    <scope>NUCLEOTIDE SEQUENCE [LARGE SCALE GENOMIC DNA]</scope>
    <source>
        <strain evidence="5 6">DSM 25186</strain>
    </source>
</reference>
<dbReference type="PANTHER" id="PTHR11851:SF49">
    <property type="entry name" value="MITOCHONDRIAL-PROCESSING PEPTIDASE SUBUNIT ALPHA"/>
    <property type="match status" value="1"/>
</dbReference>
<sequence length="475" mass="52082">MNYRASIAFLLVWVVAAAGFSFSAWAQAEVQSEHRLTTQAFEVDGLKVIYKPSVKESVSVRLFVEGGTSNYPASAQGIEAIAFELAMSGGTDSLDKDAFSAIAENLGTSFSSEATTSYSHMSMLCLKMNWDTSWKLFTDAVLHPAMPAGQFSILKEQMIAAARQEASDPDARLRDLARENAWDDTSSVTKDPDGTPETLTALTLEQVTGYYSLILGKARCFLVVVGNVDEADLRAKIAASLAQLPEGEAAERYVNDTKVKEGAHLEARNLETNYILGLMNAPEWASDDYVANQLAMSLLNDRFFRELRTKRSLSYAPAAFAGGSVLSPTNGVYISTTDPAQSLKVMIQEINAVKTNGFSEEELEGKKQMFLTRHYMGQETNADIAMALGTNEVAGNWRRAETFSDQVNTTTLSHVNDVFRRFTDTVSWVYLGKEGAVDSSDFLQPQRMIAPGSASPSTELKKAPQGKQKRKNKKK</sequence>
<dbReference type="InterPro" id="IPR007863">
    <property type="entry name" value="Peptidase_M16_C"/>
</dbReference>
<dbReference type="Pfam" id="PF05193">
    <property type="entry name" value="Peptidase_M16_C"/>
    <property type="match status" value="1"/>
</dbReference>
<gene>
    <name evidence="5" type="ORF">SAMN05421823_102221</name>
</gene>
<evidence type="ECO:0000256" key="2">
    <source>
        <dbReference type="SAM" id="MobiDB-lite"/>
    </source>
</evidence>
<dbReference type="OrthoDB" id="9811314at2"/>
<dbReference type="Proteomes" id="UP000198510">
    <property type="component" value="Unassembled WGS sequence"/>
</dbReference>
<evidence type="ECO:0000256" key="3">
    <source>
        <dbReference type="SAM" id="SignalP"/>
    </source>
</evidence>
<dbReference type="InterPro" id="IPR011249">
    <property type="entry name" value="Metalloenz_LuxS/M16"/>
</dbReference>
<dbReference type="RefSeq" id="WP_089679699.1">
    <property type="nucleotide sequence ID" value="NZ_FNFO01000002.1"/>
</dbReference>
<dbReference type="Gene3D" id="3.30.830.10">
    <property type="entry name" value="Metalloenzyme, LuxS/M16 peptidase-like"/>
    <property type="match status" value="2"/>
</dbReference>
<keyword evidence="3" id="KW-0732">Signal</keyword>
<organism evidence="5 6">
    <name type="scientific">Catalinimonas alkaloidigena</name>
    <dbReference type="NCBI Taxonomy" id="1075417"/>
    <lineage>
        <taxon>Bacteria</taxon>
        <taxon>Pseudomonadati</taxon>
        <taxon>Bacteroidota</taxon>
        <taxon>Cytophagia</taxon>
        <taxon>Cytophagales</taxon>
        <taxon>Catalimonadaceae</taxon>
        <taxon>Catalinimonas</taxon>
    </lineage>
</organism>
<proteinExistence type="inferred from homology"/>